<keyword evidence="4" id="KW-1185">Reference proteome</keyword>
<dbReference type="InterPro" id="IPR036291">
    <property type="entry name" value="NAD(P)-bd_dom_sf"/>
</dbReference>
<dbReference type="PANTHER" id="PTHR12286">
    <property type="entry name" value="SACCHAROPINE DEHYDROGENASE-LIKE OXIDOREDUCTASE"/>
    <property type="match status" value="1"/>
</dbReference>
<evidence type="ECO:0000256" key="1">
    <source>
        <dbReference type="SAM" id="MobiDB-lite"/>
    </source>
</evidence>
<accession>A0ABV7WIN6</accession>
<dbReference type="PANTHER" id="PTHR12286:SF5">
    <property type="entry name" value="SACCHAROPINE DEHYDROGENASE-LIKE OXIDOREDUCTASE"/>
    <property type="match status" value="1"/>
</dbReference>
<dbReference type="RefSeq" id="WP_340294637.1">
    <property type="nucleotide sequence ID" value="NZ_JBBEOI010000173.1"/>
</dbReference>
<evidence type="ECO:0000313" key="4">
    <source>
        <dbReference type="Proteomes" id="UP001595685"/>
    </source>
</evidence>
<gene>
    <name evidence="3" type="ORF">ACFOLH_15230</name>
</gene>
<organism evidence="3 4">
    <name type="scientific">Aquipuribacter hungaricus</name>
    <dbReference type="NCBI Taxonomy" id="545624"/>
    <lineage>
        <taxon>Bacteria</taxon>
        <taxon>Bacillati</taxon>
        <taxon>Actinomycetota</taxon>
        <taxon>Actinomycetes</taxon>
        <taxon>Micrococcales</taxon>
        <taxon>Intrasporangiaceae</taxon>
        <taxon>Aquipuribacter</taxon>
    </lineage>
</organism>
<comment type="caution">
    <text evidence="3">The sequence shown here is derived from an EMBL/GenBank/DDBJ whole genome shotgun (WGS) entry which is preliminary data.</text>
</comment>
<feature type="region of interest" description="Disordered" evidence="1">
    <location>
        <begin position="206"/>
        <end position="230"/>
    </location>
</feature>
<evidence type="ECO:0000259" key="2">
    <source>
        <dbReference type="Pfam" id="PF03435"/>
    </source>
</evidence>
<dbReference type="InterPro" id="IPR005097">
    <property type="entry name" value="Sacchrp_dh_NADP-bd"/>
</dbReference>
<dbReference type="Proteomes" id="UP001595685">
    <property type="component" value="Unassembled WGS sequence"/>
</dbReference>
<feature type="compositionally biased region" description="Basic and acidic residues" evidence="1">
    <location>
        <begin position="214"/>
        <end position="230"/>
    </location>
</feature>
<dbReference type="InterPro" id="IPR051276">
    <property type="entry name" value="Saccharopine_DH-like_oxidrdct"/>
</dbReference>
<sequence length="412" mass="43679">MTDRELDLVVHGATGFAGALVAAYLAEHASHDLRVGLSGRSADRLDAVRERLGPRAAGWQTVVTDSADDDAVRALARRSRVVVTTVGPYERHGMPLARACAAEGTDYVDLTGEVLFMRASIEANDAVARTSGARVVHACGFDSVPSDLGVLLLARTAATHGLGELTDTRFVLTGARGGFSGGTVDSLRLQVDRVRADPSARAAVADPYALSPDRAGEPDRTADAPGDRRDSLRVRWDPESRRWLAPFVMAPVNTRVVRRSNALTGWSYGRRFRYEESVGIPGRLLGAPAAVALTAGTGGLALGMALPPTRALLDRVLPAPGAGPDERTREQGFFRVRLHSRTTSGRLVQATVAATGDPGYAATARMLGESALALVLDRDRLPDRAGVLTPATAMGEVLVERLRVAGMTLQPL</sequence>
<feature type="domain" description="Saccharopine dehydrogenase NADP binding" evidence="2">
    <location>
        <begin position="9"/>
        <end position="114"/>
    </location>
</feature>
<dbReference type="Gene3D" id="3.40.50.720">
    <property type="entry name" value="NAD(P)-binding Rossmann-like Domain"/>
    <property type="match status" value="1"/>
</dbReference>
<reference evidence="4" key="1">
    <citation type="journal article" date="2019" name="Int. J. Syst. Evol. Microbiol.">
        <title>The Global Catalogue of Microorganisms (GCM) 10K type strain sequencing project: providing services to taxonomists for standard genome sequencing and annotation.</title>
        <authorList>
            <consortium name="The Broad Institute Genomics Platform"/>
            <consortium name="The Broad Institute Genome Sequencing Center for Infectious Disease"/>
            <person name="Wu L."/>
            <person name="Ma J."/>
        </authorList>
    </citation>
    <scope>NUCLEOTIDE SEQUENCE [LARGE SCALE GENOMIC DNA]</scope>
    <source>
        <strain evidence="4">NCAIM B.02333</strain>
    </source>
</reference>
<evidence type="ECO:0000313" key="3">
    <source>
        <dbReference type="EMBL" id="MFC3689699.1"/>
    </source>
</evidence>
<proteinExistence type="predicted"/>
<dbReference type="Pfam" id="PF03435">
    <property type="entry name" value="Sacchrp_dh_NADP"/>
    <property type="match status" value="1"/>
</dbReference>
<protein>
    <submittedName>
        <fullName evidence="3">Saccharopine dehydrogenase family protein</fullName>
    </submittedName>
</protein>
<dbReference type="EMBL" id="JBHRWW010000012">
    <property type="protein sequence ID" value="MFC3689699.1"/>
    <property type="molecule type" value="Genomic_DNA"/>
</dbReference>
<dbReference type="SUPFAM" id="SSF51735">
    <property type="entry name" value="NAD(P)-binding Rossmann-fold domains"/>
    <property type="match status" value="1"/>
</dbReference>
<name>A0ABV7WIN6_9MICO</name>